<dbReference type="OrthoDB" id="2789670at2759"/>
<protein>
    <recommendedName>
        <fullName evidence="17">Cytochrome P450</fullName>
    </recommendedName>
</protein>
<comment type="similarity">
    <text evidence="3">Belongs to the cytochrome P450 family.</text>
</comment>
<dbReference type="PaxDb" id="3218-PP1S135_44V6.1"/>
<gene>
    <name evidence="15" type="primary">LOC112278680</name>
    <name evidence="14" type="ORF">PHYPA_003132</name>
</gene>
<dbReference type="STRING" id="3218.A0A2K1L2T1"/>
<dbReference type="FunFam" id="1.10.630.10:FF:000039">
    <property type="entry name" value="Cytochrome P450"/>
    <property type="match status" value="1"/>
</dbReference>
<dbReference type="RefSeq" id="XP_073385005.1">
    <property type="nucleotide sequence ID" value="XM_073528904.1"/>
</dbReference>
<dbReference type="InterPro" id="IPR036396">
    <property type="entry name" value="Cyt_P450_sf"/>
</dbReference>
<dbReference type="Pfam" id="PF00067">
    <property type="entry name" value="p450"/>
    <property type="match status" value="1"/>
</dbReference>
<evidence type="ECO:0000256" key="3">
    <source>
        <dbReference type="ARBA" id="ARBA00010617"/>
    </source>
</evidence>
<evidence type="ECO:0000256" key="1">
    <source>
        <dbReference type="ARBA" id="ARBA00001971"/>
    </source>
</evidence>
<dbReference type="Proteomes" id="UP000006727">
    <property type="component" value="Chromosome 2"/>
</dbReference>
<sequence length="552" mass="62595">MGGQMFEVGSKLGSLRQVTLSLDGLWMLVDKDKMLATAFLVGFLAWAAMILGKFILEGIQRRNLPPGPWAWPIVGSLFSLGPLPYKTLRVLAKKHGELMYLRLGSIQSVVVSSASMAKEVVTNHDLQFAYRPTKLFGKLLFNSKDIVHASNGPAWRHLRMICTSQFFTKKRLASYEATRTFEIHTLMKDILRKSSSEDCVVNLPFQLRNTSTNFISQMVFNKRLFVEGEESNVEDAKRYQKILKIHFSSYAIFVVSDYIPCLRFITKLQGIRGKFQQIADKIHKKMDEIIDINGHERRRIDANHKQDADRKKDFVDLLLETTSHDGKGTLDHETVRGVVMDMLFAGAETQSSTLEWAMAFLIRNPGVMKQVQAELDGVVGTERVVQESDLEKLPYLEAVVKEVMRVKPGAPIGINHESREPRQVAGHYLPAKTRLIFNIHAIHRDPSVYDRPDEFDPTRFLSPGKGNVPTGQELFQLMPYGAGRRICPGMPLAIVNIPHVLAHLVHSFDWSLPAGQDHRELDMTEKFDGVTSPRLHPLHLIPHPRKPAFLYK</sequence>
<dbReference type="EnsemblPlants" id="Pp3c2_24000V3.3">
    <property type="protein sequence ID" value="Pp3c2_24000V3.3"/>
    <property type="gene ID" value="Pp3c2_24000"/>
</dbReference>
<dbReference type="PRINTS" id="PR00385">
    <property type="entry name" value="P450"/>
</dbReference>
<dbReference type="GO" id="GO:0005506">
    <property type="term" value="F:iron ion binding"/>
    <property type="evidence" value="ECO:0007669"/>
    <property type="project" value="InterPro"/>
</dbReference>
<feature type="transmembrane region" description="Helical" evidence="13">
    <location>
        <begin position="34"/>
        <end position="56"/>
    </location>
</feature>
<dbReference type="InterPro" id="IPR001128">
    <property type="entry name" value="Cyt_P450"/>
</dbReference>
<dbReference type="Gramene" id="Pp3c2_24000V3.5">
    <property type="protein sequence ID" value="Pp3c2_24000V3.5"/>
    <property type="gene ID" value="Pp3c2_24000"/>
</dbReference>
<keyword evidence="9 12" id="KW-0408">Iron</keyword>
<dbReference type="RefSeq" id="XP_073385016.1">
    <property type="nucleotide sequence ID" value="XM_073528915.1"/>
</dbReference>
<dbReference type="EMBL" id="ABEU02000002">
    <property type="protein sequence ID" value="PNR60339.1"/>
    <property type="molecule type" value="Genomic_DNA"/>
</dbReference>
<evidence type="ECO:0000256" key="10">
    <source>
        <dbReference type="ARBA" id="ARBA00023033"/>
    </source>
</evidence>
<keyword evidence="4 12" id="KW-0349">Heme</keyword>
<dbReference type="AlphaFoldDB" id="A0A2K1L2T1"/>
<keyword evidence="8" id="KW-0560">Oxidoreductase</keyword>
<dbReference type="EnsemblPlants" id="Pp3c2_24000V3.5">
    <property type="protein sequence ID" value="Pp3c2_24000V3.5"/>
    <property type="gene ID" value="Pp3c2_24000"/>
</dbReference>
<evidence type="ECO:0000313" key="15">
    <source>
        <dbReference type="EnsemblPlants" id="Pp3c2_24000V3.1"/>
    </source>
</evidence>
<keyword evidence="10" id="KW-0503">Monooxygenase</keyword>
<evidence type="ECO:0000256" key="9">
    <source>
        <dbReference type="ARBA" id="ARBA00023004"/>
    </source>
</evidence>
<evidence type="ECO:0000256" key="7">
    <source>
        <dbReference type="ARBA" id="ARBA00022989"/>
    </source>
</evidence>
<dbReference type="RefSeq" id="XP_024368068.1">
    <property type="nucleotide sequence ID" value="XM_024512300.2"/>
</dbReference>
<evidence type="ECO:0000313" key="16">
    <source>
        <dbReference type="Proteomes" id="UP000006727"/>
    </source>
</evidence>
<accession>A0A2K1L2T1</accession>
<dbReference type="Gene3D" id="1.10.630.10">
    <property type="entry name" value="Cytochrome P450"/>
    <property type="match status" value="1"/>
</dbReference>
<keyword evidence="11 13" id="KW-0472">Membrane</keyword>
<dbReference type="PRINTS" id="PR00463">
    <property type="entry name" value="EP450I"/>
</dbReference>
<evidence type="ECO:0000256" key="8">
    <source>
        <dbReference type="ARBA" id="ARBA00023002"/>
    </source>
</evidence>
<dbReference type="RefSeq" id="XP_073385015.1">
    <property type="nucleotide sequence ID" value="XM_073528914.1"/>
</dbReference>
<dbReference type="EnsemblPlants" id="Pp3c2_24000V3.1">
    <property type="protein sequence ID" value="Pp3c2_24000V3.1"/>
    <property type="gene ID" value="Pp3c2_24000"/>
</dbReference>
<dbReference type="RefSeq" id="XP_024368067.1">
    <property type="nucleotide sequence ID" value="XM_024512299.2"/>
</dbReference>
<name>A0A2K1L2T1_PHYPA</name>
<keyword evidence="7 13" id="KW-1133">Transmembrane helix</keyword>
<feature type="binding site" description="axial binding residue" evidence="12">
    <location>
        <position position="487"/>
    </location>
    <ligand>
        <name>heme</name>
        <dbReference type="ChEBI" id="CHEBI:30413"/>
    </ligand>
    <ligandPart>
        <name>Fe</name>
        <dbReference type="ChEBI" id="CHEBI:18248"/>
    </ligandPart>
</feature>
<dbReference type="CDD" id="cd20618">
    <property type="entry name" value="CYP71_clan"/>
    <property type="match status" value="1"/>
</dbReference>
<dbReference type="Gramene" id="Pp3c2_24000V3.3">
    <property type="protein sequence ID" value="Pp3c2_24000V3.3"/>
    <property type="gene ID" value="Pp3c2_24000"/>
</dbReference>
<dbReference type="GeneID" id="112278680"/>
<dbReference type="SUPFAM" id="SSF48264">
    <property type="entry name" value="Cytochrome P450"/>
    <property type="match status" value="1"/>
</dbReference>
<dbReference type="GO" id="GO:0016020">
    <property type="term" value="C:membrane"/>
    <property type="evidence" value="ECO:0007669"/>
    <property type="project" value="UniProtKB-SubCell"/>
</dbReference>
<keyword evidence="16" id="KW-1185">Reference proteome</keyword>
<proteinExistence type="inferred from homology"/>
<organism evidence="14">
    <name type="scientific">Physcomitrium patens</name>
    <name type="common">Spreading-leaved earth moss</name>
    <name type="synonym">Physcomitrella patens</name>
    <dbReference type="NCBI Taxonomy" id="3218"/>
    <lineage>
        <taxon>Eukaryota</taxon>
        <taxon>Viridiplantae</taxon>
        <taxon>Streptophyta</taxon>
        <taxon>Embryophyta</taxon>
        <taxon>Bryophyta</taxon>
        <taxon>Bryophytina</taxon>
        <taxon>Bryopsida</taxon>
        <taxon>Funariidae</taxon>
        <taxon>Funariales</taxon>
        <taxon>Funariaceae</taxon>
        <taxon>Physcomitrium</taxon>
    </lineage>
</organism>
<evidence type="ECO:0008006" key="17">
    <source>
        <dbReference type="Google" id="ProtNLM"/>
    </source>
</evidence>
<dbReference type="GO" id="GO:0004497">
    <property type="term" value="F:monooxygenase activity"/>
    <property type="evidence" value="ECO:0007669"/>
    <property type="project" value="UniProtKB-KW"/>
</dbReference>
<keyword evidence="5 13" id="KW-0812">Transmembrane</keyword>
<dbReference type="GO" id="GO:0020037">
    <property type="term" value="F:heme binding"/>
    <property type="evidence" value="ECO:0007669"/>
    <property type="project" value="InterPro"/>
</dbReference>
<reference evidence="15" key="3">
    <citation type="submission" date="2020-12" db="UniProtKB">
        <authorList>
            <consortium name="EnsemblPlants"/>
        </authorList>
    </citation>
    <scope>IDENTIFICATION</scope>
</reference>
<feature type="transmembrane region" description="Helical" evidence="13">
    <location>
        <begin position="68"/>
        <end position="85"/>
    </location>
</feature>
<dbReference type="Gramene" id="Pp3c2_24000V3.1">
    <property type="protein sequence ID" value="Pp3c2_24000V3.1"/>
    <property type="gene ID" value="Pp3c2_24000"/>
</dbReference>
<reference evidence="14 16" key="2">
    <citation type="journal article" date="2018" name="Plant J.">
        <title>The Physcomitrella patens chromosome-scale assembly reveals moss genome structure and evolution.</title>
        <authorList>
            <person name="Lang D."/>
            <person name="Ullrich K.K."/>
            <person name="Murat F."/>
            <person name="Fuchs J."/>
            <person name="Jenkins J."/>
            <person name="Haas F.B."/>
            <person name="Piednoel M."/>
            <person name="Gundlach H."/>
            <person name="Van Bel M."/>
            <person name="Meyberg R."/>
            <person name="Vives C."/>
            <person name="Morata J."/>
            <person name="Symeonidi A."/>
            <person name="Hiss M."/>
            <person name="Muchero W."/>
            <person name="Kamisugi Y."/>
            <person name="Saleh O."/>
            <person name="Blanc G."/>
            <person name="Decker E.L."/>
            <person name="van Gessel N."/>
            <person name="Grimwood J."/>
            <person name="Hayes R.D."/>
            <person name="Graham S.W."/>
            <person name="Gunter L.E."/>
            <person name="McDaniel S.F."/>
            <person name="Hoernstein S.N.W."/>
            <person name="Larsson A."/>
            <person name="Li F.W."/>
            <person name="Perroud P.F."/>
            <person name="Phillips J."/>
            <person name="Ranjan P."/>
            <person name="Rokshar D.S."/>
            <person name="Rothfels C.J."/>
            <person name="Schneider L."/>
            <person name="Shu S."/>
            <person name="Stevenson D.W."/>
            <person name="Thummler F."/>
            <person name="Tillich M."/>
            <person name="Villarreal Aguilar J.C."/>
            <person name="Widiez T."/>
            <person name="Wong G.K."/>
            <person name="Wymore A."/>
            <person name="Zhang Y."/>
            <person name="Zimmer A.D."/>
            <person name="Quatrano R.S."/>
            <person name="Mayer K.F.X."/>
            <person name="Goodstein D."/>
            <person name="Casacuberta J.M."/>
            <person name="Vandepoele K."/>
            <person name="Reski R."/>
            <person name="Cuming A.C."/>
            <person name="Tuskan G.A."/>
            <person name="Maumus F."/>
            <person name="Salse J."/>
            <person name="Schmutz J."/>
            <person name="Rensing S.A."/>
        </authorList>
    </citation>
    <scope>NUCLEOTIDE SEQUENCE [LARGE SCALE GENOMIC DNA]</scope>
    <source>
        <strain evidence="15 16">cv. Gransden 2004</strain>
    </source>
</reference>
<dbReference type="RefSeq" id="XP_024368069.1">
    <property type="nucleotide sequence ID" value="XM_024512301.2"/>
</dbReference>
<evidence type="ECO:0000256" key="5">
    <source>
        <dbReference type="ARBA" id="ARBA00022692"/>
    </source>
</evidence>
<evidence type="ECO:0000313" key="14">
    <source>
        <dbReference type="EMBL" id="PNR60339.1"/>
    </source>
</evidence>
<dbReference type="GO" id="GO:0016705">
    <property type="term" value="F:oxidoreductase activity, acting on paired donors, with incorporation or reduction of molecular oxygen"/>
    <property type="evidence" value="ECO:0007669"/>
    <property type="project" value="InterPro"/>
</dbReference>
<dbReference type="EnsemblPlants" id="Pp3c2_24000V3.4">
    <property type="protein sequence ID" value="Pp3c2_24000V3.4"/>
    <property type="gene ID" value="Pp3c2_24000"/>
</dbReference>
<evidence type="ECO:0000256" key="6">
    <source>
        <dbReference type="ARBA" id="ARBA00022723"/>
    </source>
</evidence>
<evidence type="ECO:0000256" key="11">
    <source>
        <dbReference type="ARBA" id="ARBA00023136"/>
    </source>
</evidence>
<dbReference type="Gramene" id="Pp3c2_24000V3.2">
    <property type="protein sequence ID" value="Pp3c2_24000V3.2"/>
    <property type="gene ID" value="Pp3c2_24000"/>
</dbReference>
<evidence type="ECO:0000256" key="12">
    <source>
        <dbReference type="PIRSR" id="PIRSR602401-1"/>
    </source>
</evidence>
<dbReference type="PANTHER" id="PTHR47944:SF16">
    <property type="entry name" value="CYTOCHROME P450 FAMILY 1 SUBFAMILY A POLYPEPTIDE 1"/>
    <property type="match status" value="1"/>
</dbReference>
<dbReference type="EnsemblPlants" id="Pp3c2_24000V3.2">
    <property type="protein sequence ID" value="Pp3c2_24000V3.2"/>
    <property type="gene ID" value="Pp3c2_24000"/>
</dbReference>
<dbReference type="Gramene" id="Pp3c2_24000V3.4">
    <property type="protein sequence ID" value="Pp3c2_24000V3.4"/>
    <property type="gene ID" value="Pp3c2_24000"/>
</dbReference>
<dbReference type="InterPro" id="IPR002401">
    <property type="entry name" value="Cyt_P450_E_grp-I"/>
</dbReference>
<evidence type="ECO:0000256" key="4">
    <source>
        <dbReference type="ARBA" id="ARBA00022617"/>
    </source>
</evidence>
<evidence type="ECO:0000256" key="13">
    <source>
        <dbReference type="SAM" id="Phobius"/>
    </source>
</evidence>
<evidence type="ECO:0000256" key="2">
    <source>
        <dbReference type="ARBA" id="ARBA00004167"/>
    </source>
</evidence>
<dbReference type="PANTHER" id="PTHR47944">
    <property type="entry name" value="CYTOCHROME P450 98A9"/>
    <property type="match status" value="1"/>
</dbReference>
<comment type="subcellular location">
    <subcellularLocation>
        <location evidence="2">Membrane</location>
        <topology evidence="2">Single-pass membrane protein</topology>
    </subcellularLocation>
</comment>
<comment type="cofactor">
    <cofactor evidence="1 12">
        <name>heme</name>
        <dbReference type="ChEBI" id="CHEBI:30413"/>
    </cofactor>
</comment>
<keyword evidence="6 12" id="KW-0479">Metal-binding</keyword>
<reference evidence="14 16" key="1">
    <citation type="journal article" date="2008" name="Science">
        <title>The Physcomitrella genome reveals evolutionary insights into the conquest of land by plants.</title>
        <authorList>
            <person name="Rensing S."/>
            <person name="Lang D."/>
            <person name="Zimmer A."/>
            <person name="Terry A."/>
            <person name="Salamov A."/>
            <person name="Shapiro H."/>
            <person name="Nishiyama T."/>
            <person name="Perroud P.-F."/>
            <person name="Lindquist E."/>
            <person name="Kamisugi Y."/>
            <person name="Tanahashi T."/>
            <person name="Sakakibara K."/>
            <person name="Fujita T."/>
            <person name="Oishi K."/>
            <person name="Shin-I T."/>
            <person name="Kuroki Y."/>
            <person name="Toyoda A."/>
            <person name="Suzuki Y."/>
            <person name="Hashimoto A."/>
            <person name="Yamaguchi K."/>
            <person name="Sugano A."/>
            <person name="Kohara Y."/>
            <person name="Fujiyama A."/>
            <person name="Anterola A."/>
            <person name="Aoki S."/>
            <person name="Ashton N."/>
            <person name="Barbazuk W.B."/>
            <person name="Barker E."/>
            <person name="Bennetzen J."/>
            <person name="Bezanilla M."/>
            <person name="Blankenship R."/>
            <person name="Cho S.H."/>
            <person name="Dutcher S."/>
            <person name="Estelle M."/>
            <person name="Fawcett J.A."/>
            <person name="Gundlach H."/>
            <person name="Hanada K."/>
            <person name="Heyl A."/>
            <person name="Hicks K.A."/>
            <person name="Hugh J."/>
            <person name="Lohr M."/>
            <person name="Mayer K."/>
            <person name="Melkozernov A."/>
            <person name="Murata T."/>
            <person name="Nelson D."/>
            <person name="Pils B."/>
            <person name="Prigge M."/>
            <person name="Reiss B."/>
            <person name="Renner T."/>
            <person name="Rombauts S."/>
            <person name="Rushton P."/>
            <person name="Sanderfoot A."/>
            <person name="Schween G."/>
            <person name="Shiu S.-H."/>
            <person name="Stueber K."/>
            <person name="Theodoulou F.L."/>
            <person name="Tu H."/>
            <person name="Van de Peer Y."/>
            <person name="Verrier P.J."/>
            <person name="Waters E."/>
            <person name="Wood A."/>
            <person name="Yang L."/>
            <person name="Cove D."/>
            <person name="Cuming A."/>
            <person name="Hasebe M."/>
            <person name="Lucas S."/>
            <person name="Mishler D.B."/>
            <person name="Reski R."/>
            <person name="Grigoriev I."/>
            <person name="Quatrano R.S."/>
            <person name="Boore J.L."/>
        </authorList>
    </citation>
    <scope>NUCLEOTIDE SEQUENCE [LARGE SCALE GENOMIC DNA]</scope>
    <source>
        <strain evidence="15 16">cv. Gransden 2004</strain>
    </source>
</reference>